<dbReference type="PhylomeDB" id="E9HNA6"/>
<protein>
    <recommendedName>
        <fullName evidence="1">C-type lectin domain-containing protein</fullName>
    </recommendedName>
</protein>
<dbReference type="KEGG" id="dpx:DAPPUDRAFT_262610"/>
<organism evidence="2 3">
    <name type="scientific">Daphnia pulex</name>
    <name type="common">Water flea</name>
    <dbReference type="NCBI Taxonomy" id="6669"/>
    <lineage>
        <taxon>Eukaryota</taxon>
        <taxon>Metazoa</taxon>
        <taxon>Ecdysozoa</taxon>
        <taxon>Arthropoda</taxon>
        <taxon>Crustacea</taxon>
        <taxon>Branchiopoda</taxon>
        <taxon>Diplostraca</taxon>
        <taxon>Cladocera</taxon>
        <taxon>Anomopoda</taxon>
        <taxon>Daphniidae</taxon>
        <taxon>Daphnia</taxon>
    </lineage>
</organism>
<dbReference type="CDD" id="cd00037">
    <property type="entry name" value="CLECT"/>
    <property type="match status" value="1"/>
</dbReference>
<feature type="domain" description="C-type lectin" evidence="1">
    <location>
        <begin position="1"/>
        <end position="77"/>
    </location>
</feature>
<dbReference type="OrthoDB" id="6385682at2759"/>
<dbReference type="InterPro" id="IPR016187">
    <property type="entry name" value="CTDL_fold"/>
</dbReference>
<dbReference type="Proteomes" id="UP000000305">
    <property type="component" value="Unassembled WGS sequence"/>
</dbReference>
<dbReference type="Gene3D" id="3.10.100.10">
    <property type="entry name" value="Mannose-Binding Protein A, subunit A"/>
    <property type="match status" value="1"/>
</dbReference>
<dbReference type="HOGENOM" id="CLU_2608432_0_0_1"/>
<evidence type="ECO:0000313" key="3">
    <source>
        <dbReference type="Proteomes" id="UP000000305"/>
    </source>
</evidence>
<proteinExistence type="predicted"/>
<dbReference type="GO" id="GO:0006955">
    <property type="term" value="P:immune response"/>
    <property type="evidence" value="ECO:0000318"/>
    <property type="project" value="GO_Central"/>
</dbReference>
<keyword evidence="3" id="KW-1185">Reference proteome</keyword>
<dbReference type="GO" id="GO:0038187">
    <property type="term" value="F:pattern recognition receptor activity"/>
    <property type="evidence" value="ECO:0000318"/>
    <property type="project" value="GO_Central"/>
</dbReference>
<reference evidence="2 3" key="1">
    <citation type="journal article" date="2011" name="Science">
        <title>The ecoresponsive genome of Daphnia pulex.</title>
        <authorList>
            <person name="Colbourne J.K."/>
            <person name="Pfrender M.E."/>
            <person name="Gilbert D."/>
            <person name="Thomas W.K."/>
            <person name="Tucker A."/>
            <person name="Oakley T.H."/>
            <person name="Tokishita S."/>
            <person name="Aerts A."/>
            <person name="Arnold G.J."/>
            <person name="Basu M.K."/>
            <person name="Bauer D.J."/>
            <person name="Caceres C.E."/>
            <person name="Carmel L."/>
            <person name="Casola C."/>
            <person name="Choi J.H."/>
            <person name="Detter J.C."/>
            <person name="Dong Q."/>
            <person name="Dusheyko S."/>
            <person name="Eads B.D."/>
            <person name="Frohlich T."/>
            <person name="Geiler-Samerotte K.A."/>
            <person name="Gerlach D."/>
            <person name="Hatcher P."/>
            <person name="Jogdeo S."/>
            <person name="Krijgsveld J."/>
            <person name="Kriventseva E.V."/>
            <person name="Kultz D."/>
            <person name="Laforsch C."/>
            <person name="Lindquist E."/>
            <person name="Lopez J."/>
            <person name="Manak J.R."/>
            <person name="Muller J."/>
            <person name="Pangilinan J."/>
            <person name="Patwardhan R.P."/>
            <person name="Pitluck S."/>
            <person name="Pritham E.J."/>
            <person name="Rechtsteiner A."/>
            <person name="Rho M."/>
            <person name="Rogozin I.B."/>
            <person name="Sakarya O."/>
            <person name="Salamov A."/>
            <person name="Schaack S."/>
            <person name="Shapiro H."/>
            <person name="Shiga Y."/>
            <person name="Skalitzky C."/>
            <person name="Smith Z."/>
            <person name="Souvorov A."/>
            <person name="Sung W."/>
            <person name="Tang Z."/>
            <person name="Tsuchiya D."/>
            <person name="Tu H."/>
            <person name="Vos H."/>
            <person name="Wang M."/>
            <person name="Wolf Y.I."/>
            <person name="Yamagata H."/>
            <person name="Yamada T."/>
            <person name="Ye Y."/>
            <person name="Shaw J.R."/>
            <person name="Andrews J."/>
            <person name="Crease T.J."/>
            <person name="Tang H."/>
            <person name="Lucas S.M."/>
            <person name="Robertson H.M."/>
            <person name="Bork P."/>
            <person name="Koonin E.V."/>
            <person name="Zdobnov E.M."/>
            <person name="Grigoriev I.V."/>
            <person name="Lynch M."/>
            <person name="Boore J.L."/>
        </authorList>
    </citation>
    <scope>NUCLEOTIDE SEQUENCE [LARGE SCALE GENOMIC DNA]</scope>
</reference>
<dbReference type="GO" id="GO:0009897">
    <property type="term" value="C:external side of plasma membrane"/>
    <property type="evidence" value="ECO:0000318"/>
    <property type="project" value="GO_Central"/>
</dbReference>
<dbReference type="InterPro" id="IPR016186">
    <property type="entry name" value="C-type_lectin-like/link_sf"/>
</dbReference>
<dbReference type="InParanoid" id="E9HNA6"/>
<accession>E9HNA6</accession>
<sequence>MTKDIYWTSGRYSQEGNKRWEWATTQPYQPLSYTNWNPTIPVQPDFNKPGYCSDISFFQTGHWFDDLCSSNIKFICESKLRPR</sequence>
<dbReference type="SUPFAM" id="SSF56436">
    <property type="entry name" value="C-type lectin-like"/>
    <property type="match status" value="1"/>
</dbReference>
<evidence type="ECO:0000313" key="2">
    <source>
        <dbReference type="EMBL" id="EFX66725.1"/>
    </source>
</evidence>
<dbReference type="GO" id="GO:0030246">
    <property type="term" value="F:carbohydrate binding"/>
    <property type="evidence" value="ECO:0000318"/>
    <property type="project" value="GO_Central"/>
</dbReference>
<dbReference type="Pfam" id="PF00059">
    <property type="entry name" value="Lectin_C"/>
    <property type="match status" value="1"/>
</dbReference>
<evidence type="ECO:0000259" key="1">
    <source>
        <dbReference type="PROSITE" id="PS50041"/>
    </source>
</evidence>
<dbReference type="AlphaFoldDB" id="E9HNA6"/>
<gene>
    <name evidence="2" type="ORF">DAPPUDRAFT_262610</name>
</gene>
<dbReference type="InterPro" id="IPR001304">
    <property type="entry name" value="C-type_lectin-like"/>
</dbReference>
<dbReference type="EMBL" id="GL732695">
    <property type="protein sequence ID" value="EFX66725.1"/>
    <property type="molecule type" value="Genomic_DNA"/>
</dbReference>
<dbReference type="PROSITE" id="PS50041">
    <property type="entry name" value="C_TYPE_LECTIN_2"/>
    <property type="match status" value="1"/>
</dbReference>
<name>E9HNA6_DAPPU</name>